<evidence type="ECO:0000256" key="4">
    <source>
        <dbReference type="SAM" id="Phobius"/>
    </source>
</evidence>
<dbReference type="KEGG" id="dhe:111602178"/>
<dbReference type="OMA" id="SHACDFE"/>
<keyword evidence="4" id="KW-0472">Membrane</keyword>
<dbReference type="PANTHER" id="PTHR23282:SF146">
    <property type="entry name" value="RT07201P-RELATED"/>
    <property type="match status" value="1"/>
</dbReference>
<dbReference type="GeneID" id="111602178"/>
<dbReference type="SUPFAM" id="SSF57535">
    <property type="entry name" value="Complement control module/SCR domain"/>
    <property type="match status" value="2"/>
</dbReference>
<dbReference type="Gene3D" id="4.10.410.20">
    <property type="match status" value="1"/>
</dbReference>
<evidence type="ECO:0000256" key="1">
    <source>
        <dbReference type="ARBA" id="ARBA00023157"/>
    </source>
</evidence>
<dbReference type="InterPro" id="IPR013320">
    <property type="entry name" value="ConA-like_dom_sf"/>
</dbReference>
<feature type="region of interest" description="Disordered" evidence="3">
    <location>
        <begin position="399"/>
        <end position="423"/>
    </location>
</feature>
<dbReference type="Gene3D" id="2.60.120.200">
    <property type="match status" value="1"/>
</dbReference>
<name>A0A6J2STG0_DROHY</name>
<organism evidence="9 10">
    <name type="scientific">Drosophila hydei</name>
    <name type="common">Fruit fly</name>
    <dbReference type="NCBI Taxonomy" id="7224"/>
    <lineage>
        <taxon>Eukaryota</taxon>
        <taxon>Metazoa</taxon>
        <taxon>Ecdysozoa</taxon>
        <taxon>Arthropoda</taxon>
        <taxon>Hexapoda</taxon>
        <taxon>Insecta</taxon>
        <taxon>Pterygota</taxon>
        <taxon>Neoptera</taxon>
        <taxon>Endopterygota</taxon>
        <taxon>Diptera</taxon>
        <taxon>Brachycera</taxon>
        <taxon>Muscomorpha</taxon>
        <taxon>Ephydroidea</taxon>
        <taxon>Drosophilidae</taxon>
        <taxon>Drosophila</taxon>
    </lineage>
</organism>
<dbReference type="AlphaFoldDB" id="A0A6J2STG0"/>
<dbReference type="GO" id="GO:0016020">
    <property type="term" value="C:membrane"/>
    <property type="evidence" value="ECO:0007669"/>
    <property type="project" value="InterPro"/>
</dbReference>
<dbReference type="PANTHER" id="PTHR23282">
    <property type="entry name" value="APICAL ENDOSOMAL GLYCOPROTEIN PRECURSOR"/>
    <property type="match status" value="1"/>
</dbReference>
<feature type="compositionally biased region" description="Low complexity" evidence="3">
    <location>
        <begin position="496"/>
        <end position="523"/>
    </location>
</feature>
<dbReference type="PROSITE" id="PS50958">
    <property type="entry name" value="SMB_2"/>
    <property type="match status" value="1"/>
</dbReference>
<feature type="region of interest" description="Disordered" evidence="3">
    <location>
        <begin position="496"/>
        <end position="529"/>
    </location>
</feature>
<evidence type="ECO:0000256" key="3">
    <source>
        <dbReference type="SAM" id="MobiDB-lite"/>
    </source>
</evidence>
<feature type="transmembrane region" description="Helical" evidence="4">
    <location>
        <begin position="557"/>
        <end position="578"/>
    </location>
</feature>
<gene>
    <name evidence="10" type="primary">LOC111602178</name>
</gene>
<evidence type="ECO:0000256" key="2">
    <source>
        <dbReference type="PROSITE-ProRule" id="PRU00302"/>
    </source>
</evidence>
<dbReference type="SUPFAM" id="SSF90188">
    <property type="entry name" value="Somatomedin B domain"/>
    <property type="match status" value="1"/>
</dbReference>
<evidence type="ECO:0000259" key="8">
    <source>
        <dbReference type="PROSITE" id="PS50958"/>
    </source>
</evidence>
<dbReference type="SUPFAM" id="SSF49899">
    <property type="entry name" value="Concanavalin A-like lectins/glucanases"/>
    <property type="match status" value="1"/>
</dbReference>
<dbReference type="InterPro" id="IPR035976">
    <property type="entry name" value="Sushi/SCR/CCP_sf"/>
</dbReference>
<dbReference type="InterPro" id="IPR051560">
    <property type="entry name" value="MAM_domain-containing"/>
</dbReference>
<sequence>MFHNSRTNIGLALCLLLALQQQAVEGRCAQAEELENGLIWPRRNFLRFRCAPTYTLMGNSMLSCGQGGRLSGERPFCAKSGCIQPIDPDNGRIEMQRNLAAVVMCNDEYVVAGNGLAYCNGRTWDRMLGFCRHRNHTQSHACDFESEDLCGWQPNYSLVQPWRRVATVGHFHSYRTGPRHDHTLQNSYGGHYMLMETSVFSTGAHHLVSPIYPRELSLKTACCFRFHYFMYGSKVGGLVVSVKPQDLRVEQMWTQYRQKYTKFVISGNQGNQWLEHTISIDEMPSDFQVIFTTTDSSAYFGDIAIDDVRLMTGSELCGGGSFTTTTEPPVVETLEPVIYDTMNCTNRCTKPAPLDDEVRADGKLIKACGCDIGCVDQENCCPDYALTCFIEADADSTTATPTTVSTTTEKKTTPKPTTTTTARRVPTTLRTTTKVPTTLKTTTTTRKATPTTTTKPTTTTTTTRRPTTKRTTTTTATTNMPYTTTTAAAAKTKTTTTTTTTTAASTTTTATTSSTARTAETSAHPTKSHRGVISWTVLPDEIKGESDRRSGPSPARFMWFLMLAIMLIVIAASITYRWKRPNGGSYEKAVSFQKTFAKLKNASILRGHRNANTEATACLVTDDDDVQFEEMAVDIRTISEL</sequence>
<dbReference type="Proteomes" id="UP000504633">
    <property type="component" value="Unplaced"/>
</dbReference>
<dbReference type="CDD" id="cd00033">
    <property type="entry name" value="CCP"/>
    <property type="match status" value="1"/>
</dbReference>
<comment type="caution">
    <text evidence="2">Lacks conserved residue(s) required for the propagation of feature annotation.</text>
</comment>
<dbReference type="Pfam" id="PF00629">
    <property type="entry name" value="MAM"/>
    <property type="match status" value="1"/>
</dbReference>
<dbReference type="CDD" id="cd06263">
    <property type="entry name" value="MAM"/>
    <property type="match status" value="1"/>
</dbReference>
<protein>
    <submittedName>
        <fullName evidence="10">Uncharacterized protein LOC111602178</fullName>
    </submittedName>
</protein>
<evidence type="ECO:0000313" key="10">
    <source>
        <dbReference type="RefSeq" id="XP_030079199.1"/>
    </source>
</evidence>
<dbReference type="RefSeq" id="XP_030079199.1">
    <property type="nucleotide sequence ID" value="XM_030223339.1"/>
</dbReference>
<dbReference type="SMART" id="SM00032">
    <property type="entry name" value="CCP"/>
    <property type="match status" value="2"/>
</dbReference>
<feature type="compositionally biased region" description="Low complexity" evidence="3">
    <location>
        <begin position="414"/>
        <end position="423"/>
    </location>
</feature>
<keyword evidence="4" id="KW-1133">Transmembrane helix</keyword>
<dbReference type="Gene3D" id="2.10.70.10">
    <property type="entry name" value="Complement Module, domain 1"/>
    <property type="match status" value="1"/>
</dbReference>
<dbReference type="InterPro" id="IPR001212">
    <property type="entry name" value="Somatomedin_B_dom"/>
</dbReference>
<dbReference type="OrthoDB" id="6107927at2759"/>
<dbReference type="InterPro" id="IPR000998">
    <property type="entry name" value="MAM_dom"/>
</dbReference>
<keyword evidence="4" id="KW-0812">Transmembrane</keyword>
<evidence type="ECO:0000256" key="5">
    <source>
        <dbReference type="SAM" id="SignalP"/>
    </source>
</evidence>
<evidence type="ECO:0000259" key="6">
    <source>
        <dbReference type="PROSITE" id="PS50060"/>
    </source>
</evidence>
<feature type="domain" description="Sushi" evidence="7">
    <location>
        <begin position="26"/>
        <end position="79"/>
    </location>
</feature>
<feature type="region of interest" description="Disordered" evidence="3">
    <location>
        <begin position="440"/>
        <end position="477"/>
    </location>
</feature>
<evidence type="ECO:0000259" key="7">
    <source>
        <dbReference type="PROSITE" id="PS50923"/>
    </source>
</evidence>
<keyword evidence="1 2" id="KW-1015">Disulfide bond</keyword>
<dbReference type="PROSITE" id="PS50060">
    <property type="entry name" value="MAM_2"/>
    <property type="match status" value="1"/>
</dbReference>
<dbReference type="PROSITE" id="PS50923">
    <property type="entry name" value="SUSHI"/>
    <property type="match status" value="1"/>
</dbReference>
<feature type="domain" description="SMB" evidence="8">
    <location>
        <begin position="340"/>
        <end position="393"/>
    </location>
</feature>
<proteinExistence type="predicted"/>
<keyword evidence="9" id="KW-1185">Reference proteome</keyword>
<keyword evidence="5" id="KW-0732">Signal</keyword>
<keyword evidence="2" id="KW-0768">Sushi</keyword>
<dbReference type="PROSITE" id="PS00524">
    <property type="entry name" value="SMB_1"/>
    <property type="match status" value="1"/>
</dbReference>
<dbReference type="InterPro" id="IPR000436">
    <property type="entry name" value="Sushi_SCR_CCP_dom"/>
</dbReference>
<evidence type="ECO:0000313" key="9">
    <source>
        <dbReference type="Proteomes" id="UP000504633"/>
    </source>
</evidence>
<accession>A0A6J2STG0</accession>
<dbReference type="SMART" id="SM00137">
    <property type="entry name" value="MAM"/>
    <property type="match status" value="1"/>
</dbReference>
<feature type="signal peptide" evidence="5">
    <location>
        <begin position="1"/>
        <end position="26"/>
    </location>
</feature>
<dbReference type="Pfam" id="PF01033">
    <property type="entry name" value="Somatomedin_B"/>
    <property type="match status" value="1"/>
</dbReference>
<feature type="chain" id="PRO_5026858731" evidence="5">
    <location>
        <begin position="27"/>
        <end position="641"/>
    </location>
</feature>
<reference evidence="10" key="1">
    <citation type="submission" date="2025-08" db="UniProtKB">
        <authorList>
            <consortium name="RefSeq"/>
        </authorList>
    </citation>
    <scope>IDENTIFICATION</scope>
    <source>
        <strain evidence="10">15085-1641.00</strain>
        <tissue evidence="10">Whole body</tissue>
    </source>
</reference>
<feature type="disulfide bond" evidence="2">
    <location>
        <begin position="50"/>
        <end position="77"/>
    </location>
</feature>
<dbReference type="InterPro" id="IPR036024">
    <property type="entry name" value="Somatomedin_B-like_dom_sf"/>
</dbReference>
<feature type="domain" description="MAM" evidence="6">
    <location>
        <begin position="140"/>
        <end position="319"/>
    </location>
</feature>